<protein>
    <submittedName>
        <fullName evidence="3">Response regulatory domain-containing protein</fullName>
    </submittedName>
</protein>
<reference evidence="3" key="1">
    <citation type="submission" date="2016-06" db="UniProtKB">
        <authorList>
            <consortium name="WormBaseParasite"/>
        </authorList>
    </citation>
    <scope>IDENTIFICATION</scope>
</reference>
<proteinExistence type="predicted"/>
<evidence type="ECO:0000313" key="2">
    <source>
        <dbReference type="Proteomes" id="UP000279833"/>
    </source>
</evidence>
<dbReference type="Proteomes" id="UP000279833">
    <property type="component" value="Unassembled WGS sequence"/>
</dbReference>
<organism evidence="3">
    <name type="scientific">Schistosoma curassoni</name>
    <dbReference type="NCBI Taxonomy" id="6186"/>
    <lineage>
        <taxon>Eukaryota</taxon>
        <taxon>Metazoa</taxon>
        <taxon>Spiralia</taxon>
        <taxon>Lophotrochozoa</taxon>
        <taxon>Platyhelminthes</taxon>
        <taxon>Trematoda</taxon>
        <taxon>Digenea</taxon>
        <taxon>Strigeidida</taxon>
        <taxon>Schistosomatoidea</taxon>
        <taxon>Schistosomatidae</taxon>
        <taxon>Schistosoma</taxon>
    </lineage>
</organism>
<name>A0A183JNQ7_9TREM</name>
<dbReference type="AlphaFoldDB" id="A0A183JNQ7"/>
<reference evidence="1 2" key="2">
    <citation type="submission" date="2018-11" db="EMBL/GenBank/DDBJ databases">
        <authorList>
            <consortium name="Pathogen Informatics"/>
        </authorList>
    </citation>
    <scope>NUCLEOTIDE SEQUENCE [LARGE SCALE GENOMIC DNA]</scope>
    <source>
        <strain evidence="1">Dakar</strain>
        <strain evidence="2">Dakar, Senegal</strain>
    </source>
</reference>
<evidence type="ECO:0000313" key="3">
    <source>
        <dbReference type="WBParaSite" id="SCUD_0000434301-mRNA-1"/>
    </source>
</evidence>
<evidence type="ECO:0000313" key="1">
    <source>
        <dbReference type="EMBL" id="VDO88331.1"/>
    </source>
</evidence>
<dbReference type="WBParaSite" id="SCUD_0000434301-mRNA-1">
    <property type="protein sequence ID" value="SCUD_0000434301-mRNA-1"/>
    <property type="gene ID" value="SCUD_0000434301"/>
</dbReference>
<accession>A0A183JNQ7</accession>
<gene>
    <name evidence="1" type="ORF">SCUD_LOCUS4345</name>
</gene>
<keyword evidence="2" id="KW-1185">Reference proteome</keyword>
<dbReference type="EMBL" id="UZAK01005697">
    <property type="protein sequence ID" value="VDO88331.1"/>
    <property type="molecule type" value="Genomic_DNA"/>
</dbReference>
<sequence>MVFPNDSLISDEVPCKSEENMLNEPSHGQKPDVVLIDADFSNDHLICSDILNKFEEIISEESKRDVISIIICPHNAIISCGKLVQSVA</sequence>